<gene>
    <name evidence="7" type="primary">LOC100906752</name>
</gene>
<dbReference type="InterPro" id="IPR017946">
    <property type="entry name" value="PLC-like_Pdiesterase_TIM-brl"/>
</dbReference>
<dbReference type="RefSeq" id="XP_028968246.1">
    <property type="nucleotide sequence ID" value="XM_029112413.1"/>
</dbReference>
<dbReference type="InterPro" id="IPR051057">
    <property type="entry name" value="PI-PLC_domain"/>
</dbReference>
<protein>
    <submittedName>
        <fullName evidence="7">PI-PLC X domain-containing protein 2</fullName>
    </submittedName>
</protein>
<name>A0AAJ7SHP6_9ACAR</name>
<evidence type="ECO:0000313" key="7">
    <source>
        <dbReference type="RefSeq" id="XP_028968246.1"/>
    </source>
</evidence>
<keyword evidence="2" id="KW-0479">Metal-binding</keyword>
<organism evidence="6 7">
    <name type="scientific">Galendromus occidentalis</name>
    <name type="common">western predatory mite</name>
    <dbReference type="NCBI Taxonomy" id="34638"/>
    <lineage>
        <taxon>Eukaryota</taxon>
        <taxon>Metazoa</taxon>
        <taxon>Ecdysozoa</taxon>
        <taxon>Arthropoda</taxon>
        <taxon>Chelicerata</taxon>
        <taxon>Arachnida</taxon>
        <taxon>Acari</taxon>
        <taxon>Parasitiformes</taxon>
        <taxon>Mesostigmata</taxon>
        <taxon>Gamasina</taxon>
        <taxon>Phytoseioidea</taxon>
        <taxon>Phytoseiidae</taxon>
        <taxon>Typhlodrominae</taxon>
        <taxon>Galendromus</taxon>
    </lineage>
</organism>
<evidence type="ECO:0000256" key="1">
    <source>
        <dbReference type="ARBA" id="ARBA00000110"/>
    </source>
</evidence>
<evidence type="ECO:0000256" key="2">
    <source>
        <dbReference type="ARBA" id="ARBA00022723"/>
    </source>
</evidence>
<keyword evidence="3" id="KW-0460">Magnesium</keyword>
<evidence type="ECO:0000256" key="4">
    <source>
        <dbReference type="ARBA" id="ARBA00023157"/>
    </source>
</evidence>
<sequence>MREITFHLHELNQTIVSGGTLILAADENFGSKAHSWNLNSSLSDKTDYFSGRVFSGIKFNHTNFRDRRVGNSCLGFHVKLEMNGERLAWNCLRIHPDWMGEILLTHPGFGRYVFSGSLPLTYLAVPGTHNAGSFKVFEGTDDMDELYRDCQEEDTYTQLIYGSRYLDLRPGINYVKQVKGITEFWIFHWVLQTNNRLRDVLLDVKRFLDEHPAEVVFVDFHEFPYFFDHYAELDQLVENCLGGYIFKGDAFKTTLSEVLASDQRAVVSFAEGARLSKKYLPGVQHIWADTDVLYDLKVFVERTQMDKHFSGRRFLYSAMAELTPTGWGIATNRYEGVRGLAHQHNLQISSWWVSDPSYRDSSNIVSVDYLMSSDIVEACISINSERAQQGSLSRNGNLRSSDGRRNLASNVYGHATFPFLPPA</sequence>
<dbReference type="Proteomes" id="UP000694867">
    <property type="component" value="Unplaced"/>
</dbReference>
<dbReference type="AlphaFoldDB" id="A0AAJ7SHP6"/>
<dbReference type="GO" id="GO:0046872">
    <property type="term" value="F:metal ion binding"/>
    <property type="evidence" value="ECO:0007669"/>
    <property type="project" value="UniProtKB-KW"/>
</dbReference>
<evidence type="ECO:0000256" key="5">
    <source>
        <dbReference type="ARBA" id="ARBA00023239"/>
    </source>
</evidence>
<dbReference type="PROSITE" id="PS50007">
    <property type="entry name" value="PIPLC_X_DOMAIN"/>
    <property type="match status" value="1"/>
</dbReference>
<dbReference type="Gene3D" id="3.20.20.190">
    <property type="entry name" value="Phosphatidylinositol (PI) phosphodiesterase"/>
    <property type="match status" value="1"/>
</dbReference>
<dbReference type="SUPFAM" id="SSF51695">
    <property type="entry name" value="PLC-like phosphodiesterases"/>
    <property type="match status" value="1"/>
</dbReference>
<dbReference type="KEGG" id="goe:100906752"/>
<dbReference type="PANTHER" id="PTHR13593">
    <property type="match status" value="1"/>
</dbReference>
<keyword evidence="6" id="KW-1185">Reference proteome</keyword>
<keyword evidence="5" id="KW-0456">Lyase</keyword>
<dbReference type="GO" id="GO:0006629">
    <property type="term" value="P:lipid metabolic process"/>
    <property type="evidence" value="ECO:0007669"/>
    <property type="project" value="InterPro"/>
</dbReference>
<comment type="catalytic activity">
    <reaction evidence="1">
        <text>an N-(acyl)-sphingosylphosphoethanolamine = an N-(acyl)-sphingosyl-1,3-cyclic phosphate + ethanolamine</text>
        <dbReference type="Rhea" id="RHEA:60648"/>
        <dbReference type="ChEBI" id="CHEBI:57603"/>
        <dbReference type="ChEBI" id="CHEBI:143891"/>
        <dbReference type="ChEBI" id="CHEBI:143892"/>
    </reaction>
</comment>
<dbReference type="GeneID" id="100906752"/>
<dbReference type="GO" id="GO:0016829">
    <property type="term" value="F:lyase activity"/>
    <property type="evidence" value="ECO:0007669"/>
    <property type="project" value="UniProtKB-KW"/>
</dbReference>
<dbReference type="PANTHER" id="PTHR13593:SF103">
    <property type="entry name" value="RE10370P"/>
    <property type="match status" value="1"/>
</dbReference>
<evidence type="ECO:0000313" key="6">
    <source>
        <dbReference type="Proteomes" id="UP000694867"/>
    </source>
</evidence>
<keyword evidence="4" id="KW-1015">Disulfide bond</keyword>
<accession>A0AAJ7SHP6</accession>
<reference evidence="7" key="1">
    <citation type="submission" date="2025-08" db="UniProtKB">
        <authorList>
            <consortium name="RefSeq"/>
        </authorList>
    </citation>
    <scope>IDENTIFICATION</scope>
</reference>
<evidence type="ECO:0000256" key="3">
    <source>
        <dbReference type="ARBA" id="ARBA00022842"/>
    </source>
</evidence>
<proteinExistence type="predicted"/>
<dbReference type="GO" id="GO:0008081">
    <property type="term" value="F:phosphoric diester hydrolase activity"/>
    <property type="evidence" value="ECO:0007669"/>
    <property type="project" value="InterPro"/>
</dbReference>